<protein>
    <recommendedName>
        <fullName evidence="6">Threonylcarbamoyl-AMP synthase</fullName>
        <ecNumber evidence="5">2.7.7.87</ecNumber>
    </recommendedName>
</protein>
<dbReference type="GO" id="GO:0005739">
    <property type="term" value="C:mitochondrion"/>
    <property type="evidence" value="ECO:0007669"/>
    <property type="project" value="UniProtKB-SubCell"/>
</dbReference>
<dbReference type="PANTHER" id="PTHR17490:SF10">
    <property type="entry name" value="THREONYLCARBAMOYL-AMP SYNTHASE"/>
    <property type="match status" value="1"/>
</dbReference>
<dbReference type="PROSITE" id="PS51163">
    <property type="entry name" value="YRDC"/>
    <property type="match status" value="1"/>
</dbReference>
<dbReference type="GO" id="GO:0000049">
    <property type="term" value="F:tRNA binding"/>
    <property type="evidence" value="ECO:0007669"/>
    <property type="project" value="TreeGrafter"/>
</dbReference>
<evidence type="ECO:0000259" key="16">
    <source>
        <dbReference type="PROSITE" id="PS51163"/>
    </source>
</evidence>
<dbReference type="FunFam" id="3.90.870.10:FF:000007">
    <property type="entry name" value="YrdC N6-threonylcarbamoyltransferase domain containing"/>
    <property type="match status" value="1"/>
</dbReference>
<dbReference type="GO" id="GO:0061710">
    <property type="term" value="F:L-threonylcarbamoyladenylate synthase"/>
    <property type="evidence" value="ECO:0007669"/>
    <property type="project" value="UniProtKB-EC"/>
</dbReference>
<keyword evidence="9" id="KW-0808">Transferase</keyword>
<dbReference type="NCBIfam" id="TIGR00057">
    <property type="entry name" value="L-threonylcarbamoyladenylate synthase"/>
    <property type="match status" value="1"/>
</dbReference>
<organism evidence="17">
    <name type="scientific">Photinus pyralis</name>
    <name type="common">Common eastern firefly</name>
    <name type="synonym">Lampyris pyralis</name>
    <dbReference type="NCBI Taxonomy" id="7054"/>
    <lineage>
        <taxon>Eukaryota</taxon>
        <taxon>Metazoa</taxon>
        <taxon>Ecdysozoa</taxon>
        <taxon>Arthropoda</taxon>
        <taxon>Hexapoda</taxon>
        <taxon>Insecta</taxon>
        <taxon>Pterygota</taxon>
        <taxon>Neoptera</taxon>
        <taxon>Endopterygota</taxon>
        <taxon>Coleoptera</taxon>
        <taxon>Polyphaga</taxon>
        <taxon>Elateriformia</taxon>
        <taxon>Elateroidea</taxon>
        <taxon>Lampyridae</taxon>
        <taxon>Lampyrinae</taxon>
        <taxon>Photinus</taxon>
    </lineage>
</organism>
<keyword evidence="7" id="KW-1003">Cell membrane</keyword>
<evidence type="ECO:0000256" key="7">
    <source>
        <dbReference type="ARBA" id="ARBA00022475"/>
    </source>
</evidence>
<evidence type="ECO:0000256" key="3">
    <source>
        <dbReference type="ARBA" id="ARBA00004496"/>
    </source>
</evidence>
<dbReference type="SUPFAM" id="SSF55821">
    <property type="entry name" value="YrdC/RibB"/>
    <property type="match status" value="1"/>
</dbReference>
<evidence type="ECO:0000256" key="6">
    <source>
        <dbReference type="ARBA" id="ARBA00015492"/>
    </source>
</evidence>
<dbReference type="EC" id="2.7.7.87" evidence="5"/>
<dbReference type="AlphaFoldDB" id="A0A1Y1JX87"/>
<dbReference type="GO" id="GO:0005886">
    <property type="term" value="C:plasma membrane"/>
    <property type="evidence" value="ECO:0007669"/>
    <property type="project" value="UniProtKB-SubCell"/>
</dbReference>
<reference evidence="17" key="1">
    <citation type="journal article" date="2016" name="Sci. Rep.">
        <title>Molecular characterization of firefly nuptial gifts: a multi-omics approach sheds light on postcopulatory sexual selection.</title>
        <authorList>
            <person name="Al-Wathiqui N."/>
            <person name="Fallon T.R."/>
            <person name="South A."/>
            <person name="Weng J.K."/>
            <person name="Lewis S.M."/>
        </authorList>
    </citation>
    <scope>NUCLEOTIDE SEQUENCE</scope>
</reference>
<dbReference type="InterPro" id="IPR050156">
    <property type="entry name" value="TC-AMP_synthase_SUA5"/>
</dbReference>
<evidence type="ECO:0000256" key="2">
    <source>
        <dbReference type="ARBA" id="ARBA00004202"/>
    </source>
</evidence>
<keyword evidence="12" id="KW-0472">Membrane</keyword>
<dbReference type="GO" id="GO:0006450">
    <property type="term" value="P:regulation of translational fidelity"/>
    <property type="evidence" value="ECO:0007669"/>
    <property type="project" value="TreeGrafter"/>
</dbReference>
<evidence type="ECO:0000256" key="13">
    <source>
        <dbReference type="ARBA" id="ARBA00048366"/>
    </source>
</evidence>
<sequence length="228" mass="24535">MFFNVLKTIARRASMALHLPVEHVSAVSAAVNLLRQGHVIALPTDTVYGLACSAVDVSAINSLFQLKARNENKPVAICVGKVSDVRRWAIVDHLPDGLLASLLPGPVTLVLTCADKLDKSLSLRNKVGVRIPDKPFLIDVCNELNFPLALTSANVSSEPSSVRIEEFVTLWDKLGGVFDGGPLGVGDSNRSASTVIDLSDPGVFEITRKGIAEEHSKRILKKYGLKSL</sequence>
<evidence type="ECO:0000256" key="8">
    <source>
        <dbReference type="ARBA" id="ARBA00022490"/>
    </source>
</evidence>
<keyword evidence="10" id="KW-0809">Transit peptide</keyword>
<evidence type="ECO:0000256" key="5">
    <source>
        <dbReference type="ARBA" id="ARBA00012584"/>
    </source>
</evidence>
<feature type="domain" description="YrdC-like" evidence="16">
    <location>
        <begin position="24"/>
        <end position="212"/>
    </location>
</feature>
<evidence type="ECO:0000256" key="4">
    <source>
        <dbReference type="ARBA" id="ARBA00007663"/>
    </source>
</evidence>
<keyword evidence="8" id="KW-0963">Cytoplasm</keyword>
<proteinExistence type="inferred from homology"/>
<dbReference type="InterPro" id="IPR017945">
    <property type="entry name" value="DHBP_synth_RibB-like_a/b_dom"/>
</dbReference>
<evidence type="ECO:0000256" key="11">
    <source>
        <dbReference type="ARBA" id="ARBA00023128"/>
    </source>
</evidence>
<accession>A0A1Y1JX87</accession>
<dbReference type="GO" id="GO:0003725">
    <property type="term" value="F:double-stranded RNA binding"/>
    <property type="evidence" value="ECO:0007669"/>
    <property type="project" value="InterPro"/>
</dbReference>
<dbReference type="PANTHER" id="PTHR17490">
    <property type="entry name" value="SUA5"/>
    <property type="match status" value="1"/>
</dbReference>
<evidence type="ECO:0000256" key="1">
    <source>
        <dbReference type="ARBA" id="ARBA00004173"/>
    </source>
</evidence>
<keyword evidence="11" id="KW-0496">Mitochondrion</keyword>
<dbReference type="EMBL" id="GEZM01102061">
    <property type="protein sequence ID" value="JAV52000.1"/>
    <property type="molecule type" value="Transcribed_RNA"/>
</dbReference>
<evidence type="ECO:0000256" key="12">
    <source>
        <dbReference type="ARBA" id="ARBA00023136"/>
    </source>
</evidence>
<dbReference type="InterPro" id="IPR006070">
    <property type="entry name" value="Sua5-like_dom"/>
</dbReference>
<dbReference type="Gene3D" id="3.90.870.10">
    <property type="entry name" value="DHBP synthase"/>
    <property type="match status" value="1"/>
</dbReference>
<evidence type="ECO:0000256" key="9">
    <source>
        <dbReference type="ARBA" id="ARBA00022679"/>
    </source>
</evidence>
<evidence type="ECO:0000256" key="15">
    <source>
        <dbReference type="ARBA" id="ARBA00063146"/>
    </source>
</evidence>
<name>A0A1Y1JX87_PHOPY</name>
<dbReference type="Pfam" id="PF01300">
    <property type="entry name" value="Sua5_yciO_yrdC"/>
    <property type="match status" value="1"/>
</dbReference>
<evidence type="ECO:0000256" key="10">
    <source>
        <dbReference type="ARBA" id="ARBA00022946"/>
    </source>
</evidence>
<comment type="similarity">
    <text evidence="4">Belongs to the SUA5 family.</text>
</comment>
<evidence type="ECO:0000256" key="14">
    <source>
        <dbReference type="ARBA" id="ARBA00058524"/>
    </source>
</evidence>
<comment type="function">
    <text evidence="14">Cytoplasmic and mitochondrial threonylcarbamoyl-AMP synthase required for the formation of a threonylcarbamoyl group on adenosine at position 37 (t(6)A37) in tRNAs that read codons beginning with adenine. Catalyzes the conversion of L-threonine, HCO(3)(-)/CO(2) and ATP to give threonylcarbamoyl-AMP (TC-AMP) as the acyladenylate intermediate, with the release of diphosphate. Participates in t(6)A37 formation in cytoplasmic and mitochondrial tRNAs. May regulate the activity of some transporters.</text>
</comment>
<comment type="subcellular location">
    <subcellularLocation>
        <location evidence="2">Cell membrane</location>
        <topology evidence="2">Peripheral membrane protein</topology>
    </subcellularLocation>
    <subcellularLocation>
        <location evidence="3">Cytoplasm</location>
    </subcellularLocation>
    <subcellularLocation>
        <location evidence="1">Mitochondrion</location>
    </subcellularLocation>
</comment>
<dbReference type="EMBL" id="GEZM01102065">
    <property type="protein sequence ID" value="JAV51995.1"/>
    <property type="molecule type" value="Transcribed_RNA"/>
</dbReference>
<comment type="catalytic activity">
    <reaction evidence="13">
        <text>L-threonine + hydrogencarbonate + ATP = L-threonylcarbamoyladenylate + diphosphate + H2O</text>
        <dbReference type="Rhea" id="RHEA:36407"/>
        <dbReference type="ChEBI" id="CHEBI:15377"/>
        <dbReference type="ChEBI" id="CHEBI:17544"/>
        <dbReference type="ChEBI" id="CHEBI:30616"/>
        <dbReference type="ChEBI" id="CHEBI:33019"/>
        <dbReference type="ChEBI" id="CHEBI:57926"/>
        <dbReference type="ChEBI" id="CHEBI:73682"/>
        <dbReference type="EC" id="2.7.7.87"/>
    </reaction>
</comment>
<comment type="subunit">
    <text evidence="15">Interacts with RSC1A1.</text>
</comment>
<evidence type="ECO:0000313" key="17">
    <source>
        <dbReference type="EMBL" id="JAV51995.1"/>
    </source>
</evidence>